<dbReference type="Proteomes" id="UP000317650">
    <property type="component" value="Chromosome 8"/>
</dbReference>
<gene>
    <name evidence="3" type="ORF">C4D60_Mb08t21590</name>
</gene>
<feature type="chain" id="PRO_5021011979" description="Pollen Ole e 1 allergen and extensin family protein" evidence="2">
    <location>
        <begin position="20"/>
        <end position="171"/>
    </location>
</feature>
<dbReference type="AlphaFoldDB" id="A0A4S8K5H6"/>
<keyword evidence="1 2" id="KW-0732">Signal</keyword>
<evidence type="ECO:0000313" key="4">
    <source>
        <dbReference type="Proteomes" id="UP000317650"/>
    </source>
</evidence>
<dbReference type="Pfam" id="PF01190">
    <property type="entry name" value="Pollen_Ole_e_1"/>
    <property type="match status" value="1"/>
</dbReference>
<sequence length="171" mass="18909">MSSTKVFSLLLLFLALAVGNTSLFPRAAADGTKKAVEGMVYCQKCKYVGSWNLDGARPLPSAKVSIICKDHKHRVIFYDSAETDRNGYFYKLLDGAHLRSATFDPVTACTVRLLASPDTSCNRLTNVNYGIQGAKLRDESKTNSDEHCETELYAAGPLAFKPVRCHPRTHY</sequence>
<keyword evidence="4" id="KW-1185">Reference proteome</keyword>
<evidence type="ECO:0000256" key="1">
    <source>
        <dbReference type="ARBA" id="ARBA00022729"/>
    </source>
</evidence>
<protein>
    <recommendedName>
        <fullName evidence="5">Pollen Ole e 1 allergen and extensin family protein</fullName>
    </recommendedName>
</protein>
<dbReference type="STRING" id="52838.A0A4S8K5H6"/>
<proteinExistence type="predicted"/>
<dbReference type="GO" id="GO:0071944">
    <property type="term" value="C:cell periphery"/>
    <property type="evidence" value="ECO:0007669"/>
    <property type="project" value="TreeGrafter"/>
</dbReference>
<evidence type="ECO:0000313" key="3">
    <source>
        <dbReference type="EMBL" id="THU70109.1"/>
    </source>
</evidence>
<accession>A0A4S8K5H6</accession>
<evidence type="ECO:0000256" key="2">
    <source>
        <dbReference type="SAM" id="SignalP"/>
    </source>
</evidence>
<dbReference type="PANTHER" id="PTHR33470">
    <property type="entry name" value="OS01G0164075 PROTEIN"/>
    <property type="match status" value="1"/>
</dbReference>
<feature type="signal peptide" evidence="2">
    <location>
        <begin position="1"/>
        <end position="19"/>
    </location>
</feature>
<dbReference type="EMBL" id="PYDT01000002">
    <property type="protein sequence ID" value="THU70109.1"/>
    <property type="molecule type" value="Genomic_DNA"/>
</dbReference>
<comment type="caution">
    <text evidence="3">The sequence shown here is derived from an EMBL/GenBank/DDBJ whole genome shotgun (WGS) entry which is preliminary data.</text>
</comment>
<organism evidence="3 4">
    <name type="scientific">Musa balbisiana</name>
    <name type="common">Banana</name>
    <dbReference type="NCBI Taxonomy" id="52838"/>
    <lineage>
        <taxon>Eukaryota</taxon>
        <taxon>Viridiplantae</taxon>
        <taxon>Streptophyta</taxon>
        <taxon>Embryophyta</taxon>
        <taxon>Tracheophyta</taxon>
        <taxon>Spermatophyta</taxon>
        <taxon>Magnoliopsida</taxon>
        <taxon>Liliopsida</taxon>
        <taxon>Zingiberales</taxon>
        <taxon>Musaceae</taxon>
        <taxon>Musa</taxon>
    </lineage>
</organism>
<reference evidence="3 4" key="1">
    <citation type="journal article" date="2019" name="Nat. Plants">
        <title>Genome sequencing of Musa balbisiana reveals subgenome evolution and function divergence in polyploid bananas.</title>
        <authorList>
            <person name="Yao X."/>
        </authorList>
    </citation>
    <scope>NUCLEOTIDE SEQUENCE [LARGE SCALE GENOMIC DNA]</scope>
    <source>
        <strain evidence="4">cv. DH-PKW</strain>
        <tissue evidence="3">Leaves</tissue>
    </source>
</reference>
<evidence type="ECO:0008006" key="5">
    <source>
        <dbReference type="Google" id="ProtNLM"/>
    </source>
</evidence>
<dbReference type="PANTHER" id="PTHR33470:SF4">
    <property type="entry name" value="OS01G0164025 PROTEIN"/>
    <property type="match status" value="1"/>
</dbReference>
<name>A0A4S8K5H6_MUSBA</name>